<dbReference type="SUPFAM" id="SSF50249">
    <property type="entry name" value="Nucleic acid-binding proteins"/>
    <property type="match status" value="1"/>
</dbReference>
<sequence>MRATALRIPLSELKDAEFVKVTEQYVPSYAVTKSKLKASRVSVFGIVVRRYDGENFTSIKLDDFTNTIEVMAFGDARDLLKDIKEGSSVKVIGRIRQGNNGLFIALEGIQRLSFKEEMFKRLEIIKAFTQAIKDVQKEQKSRLDGKSGAKKNKAKNADKKQMLGEFVHADEIVVEREVVK</sequence>
<protein>
    <recommendedName>
        <fullName evidence="1">OB domain-containing protein</fullName>
    </recommendedName>
</protein>
<dbReference type="InterPro" id="IPR012340">
    <property type="entry name" value="NA-bd_OB-fold"/>
</dbReference>
<dbReference type="Gene3D" id="2.40.50.140">
    <property type="entry name" value="Nucleic acid-binding proteins"/>
    <property type="match status" value="1"/>
</dbReference>
<dbReference type="EMBL" id="QMWO01000067">
    <property type="protein sequence ID" value="RLG69551.1"/>
    <property type="molecule type" value="Genomic_DNA"/>
</dbReference>
<dbReference type="InterPro" id="IPR004365">
    <property type="entry name" value="NA-bd_OB_tRNA"/>
</dbReference>
<evidence type="ECO:0000259" key="1">
    <source>
        <dbReference type="Pfam" id="PF01336"/>
    </source>
</evidence>
<reference evidence="2 3" key="1">
    <citation type="submission" date="2018-06" db="EMBL/GenBank/DDBJ databases">
        <title>Extensive metabolic versatility and redundancy in microbially diverse, dynamic hydrothermal sediments.</title>
        <authorList>
            <person name="Dombrowski N."/>
            <person name="Teske A."/>
            <person name="Baker B.J."/>
        </authorList>
    </citation>
    <scope>NUCLEOTIDE SEQUENCE [LARGE SCALE GENOMIC DNA]</scope>
    <source>
        <strain evidence="2">B9_G13</strain>
    </source>
</reference>
<dbReference type="AlphaFoldDB" id="A0A497JGB1"/>
<comment type="caution">
    <text evidence="2">The sequence shown here is derived from an EMBL/GenBank/DDBJ whole genome shotgun (WGS) entry which is preliminary data.</text>
</comment>
<accession>A0A497JGB1</accession>
<dbReference type="GO" id="GO:0003676">
    <property type="term" value="F:nucleic acid binding"/>
    <property type="evidence" value="ECO:0007669"/>
    <property type="project" value="InterPro"/>
</dbReference>
<proteinExistence type="predicted"/>
<dbReference type="CDD" id="cd03524">
    <property type="entry name" value="RPA2_OBF_family"/>
    <property type="match status" value="1"/>
</dbReference>
<organism evidence="2 3">
    <name type="scientific">Candidatus Iainarchaeum sp</name>
    <dbReference type="NCBI Taxonomy" id="3101447"/>
    <lineage>
        <taxon>Archaea</taxon>
        <taxon>Candidatus Iainarchaeota</taxon>
        <taxon>Candidatus Iainarchaeia</taxon>
        <taxon>Candidatus Iainarchaeales</taxon>
        <taxon>Candidatus Iainarchaeaceae</taxon>
        <taxon>Candidatus Iainarchaeum</taxon>
    </lineage>
</organism>
<gene>
    <name evidence="2" type="ORF">DRO07_02105</name>
</gene>
<dbReference type="Pfam" id="PF01336">
    <property type="entry name" value="tRNA_anti-codon"/>
    <property type="match status" value="1"/>
</dbReference>
<name>A0A497JGB1_9ARCH</name>
<evidence type="ECO:0000313" key="2">
    <source>
        <dbReference type="EMBL" id="RLG69551.1"/>
    </source>
</evidence>
<evidence type="ECO:0000313" key="3">
    <source>
        <dbReference type="Proteomes" id="UP000277633"/>
    </source>
</evidence>
<dbReference type="Proteomes" id="UP000277633">
    <property type="component" value="Unassembled WGS sequence"/>
</dbReference>
<feature type="domain" description="OB" evidence="1">
    <location>
        <begin position="41"/>
        <end position="109"/>
    </location>
</feature>